<evidence type="ECO:0000313" key="1">
    <source>
        <dbReference type="EMBL" id="TQV82861.1"/>
    </source>
</evidence>
<accession>A0A545U072</accession>
<dbReference type="RefSeq" id="WP_142934546.1">
    <property type="nucleotide sequence ID" value="NZ_ML660171.1"/>
</dbReference>
<sequence>MTRIRINSFGGIAPRQDPLKLRGDQAQVANNCRLFSGSLESWRESIDDVNLPSIPTTIFRYAANQWLQWNSDVDVVRSPVPDDQFGRVYWTGDGDPKMGVAGEINAASPYPTDSYTLGIPAPATKPSGALNAHSNPASGASEEEQRTVFYVFTYVSAYGEEGPPSPISDEFEPNELQRVDLSNLVNPGAGDHNITTKRIYRTLEGEYVFVADIPLAQTTYIDEIKDSETGGPLVSEEWYSPSATLEGLISLPNGVLAGFKGNEIRLSEPYVPHAWPPSYSLTVDYEIVGLAKLNSSIVVLTKGFPYISHGIHPSAYSLEAIEINQACISKKSIVEAGSSVLYASPDGLVRISGGASVLTEPLMKKKEWQALNPSSIVGVFHDQRYYGFYDATANGGFKAGFIIDPTEPQAGLTQLTQYSECLYLDLEEDSIFFTEENSTQIKIWDEALTLQTYTWRSKVFVTPRPVNFGWLEIRARGYPVNFKVFADGNNVFEGTITSRDAIRMPAGFLADEWEIEVSGTERINSITLAQSARELRDG</sequence>
<evidence type="ECO:0000313" key="2">
    <source>
        <dbReference type="Proteomes" id="UP000315439"/>
    </source>
</evidence>
<keyword evidence="2" id="KW-1185">Reference proteome</keyword>
<dbReference type="Proteomes" id="UP000315439">
    <property type="component" value="Unassembled WGS sequence"/>
</dbReference>
<proteinExistence type="predicted"/>
<dbReference type="EMBL" id="VIKS01000015">
    <property type="protein sequence ID" value="TQV82861.1"/>
    <property type="molecule type" value="Genomic_DNA"/>
</dbReference>
<dbReference type="AlphaFoldDB" id="A0A545U072"/>
<gene>
    <name evidence="1" type="ORF">FLL46_24130</name>
</gene>
<protein>
    <submittedName>
        <fullName evidence="1">Uncharacterized protein</fullName>
    </submittedName>
</protein>
<organism evidence="1 2">
    <name type="scientific">Aliikangiella coralliicola</name>
    <dbReference type="NCBI Taxonomy" id="2592383"/>
    <lineage>
        <taxon>Bacteria</taxon>
        <taxon>Pseudomonadati</taxon>
        <taxon>Pseudomonadota</taxon>
        <taxon>Gammaproteobacteria</taxon>
        <taxon>Oceanospirillales</taxon>
        <taxon>Pleioneaceae</taxon>
        <taxon>Aliikangiella</taxon>
    </lineage>
</organism>
<dbReference type="OrthoDB" id="8871616at2"/>
<comment type="caution">
    <text evidence="1">The sequence shown here is derived from an EMBL/GenBank/DDBJ whole genome shotgun (WGS) entry which is preliminary data.</text>
</comment>
<name>A0A545U072_9GAMM</name>
<reference evidence="1 2" key="1">
    <citation type="submission" date="2019-07" db="EMBL/GenBank/DDBJ databases">
        <title>Draft genome for Aliikangiella sp. M105.</title>
        <authorList>
            <person name="Wang G."/>
        </authorList>
    </citation>
    <scope>NUCLEOTIDE SEQUENCE [LARGE SCALE GENOMIC DNA]</scope>
    <source>
        <strain evidence="1 2">M105</strain>
    </source>
</reference>